<dbReference type="Proteomes" id="UP001153365">
    <property type="component" value="Unassembled WGS sequence"/>
</dbReference>
<dbReference type="AlphaFoldDB" id="A0AAV0B1S8"/>
<organism evidence="1 2">
    <name type="scientific">Phakopsora pachyrhizi</name>
    <name type="common">Asian soybean rust disease fungus</name>
    <dbReference type="NCBI Taxonomy" id="170000"/>
    <lineage>
        <taxon>Eukaryota</taxon>
        <taxon>Fungi</taxon>
        <taxon>Dikarya</taxon>
        <taxon>Basidiomycota</taxon>
        <taxon>Pucciniomycotina</taxon>
        <taxon>Pucciniomycetes</taxon>
        <taxon>Pucciniales</taxon>
        <taxon>Phakopsoraceae</taxon>
        <taxon>Phakopsora</taxon>
    </lineage>
</organism>
<accession>A0AAV0B1S8</accession>
<proteinExistence type="predicted"/>
<dbReference type="EMBL" id="CALTRL010002953">
    <property type="protein sequence ID" value="CAH7677200.1"/>
    <property type="molecule type" value="Genomic_DNA"/>
</dbReference>
<keyword evidence="2" id="KW-1185">Reference proteome</keyword>
<gene>
    <name evidence="1" type="ORF">PPACK8108_LOCUS12343</name>
</gene>
<name>A0AAV0B1S8_PHAPC</name>
<protein>
    <submittedName>
        <fullName evidence="1">Expressed protein</fullName>
    </submittedName>
</protein>
<comment type="caution">
    <text evidence="1">The sequence shown here is derived from an EMBL/GenBank/DDBJ whole genome shotgun (WGS) entry which is preliminary data.</text>
</comment>
<sequence>MSLGTEDEGKCLRISNDWLRRNNLEIYNLHADLNQEFKSLYHTTSTLSSTSVSIAKFSPLNFDLNIVVSESFDEVGYQASYFLKKGVLEAHGFHSDSLIIILDRSLTDSSNLSSQPLAEEVRNKLDRKVGARSVPRVLNLDSTKALRALKSFSDPKKNFNQTLNDDLSRSGLVELRQTILTSINPLSKSSNVSDSSNDLDRHHREESMIEPIRTRTRVLALEVLIEIYLSGILKLNDQIQEAESKFFEFKSNLSKFYEKIQQVLTLLNDVNLRENNIISTSPSSAFSSNDIYSKEEFRLNGKFLVKRLLEKELSWYKLLFLNNDLVGSKIYKTIDKFDLLKIEKQLIFRTGRLKELLVQLDQVLTTSLQELPIQTESEQQLLTRRRSIKDLIRIDSLTDPIENRRLQMNCVGGPIEKFLNRLNELKLMLMFSSLGSLTIILTSAVNRTPHISFNNDALDHNLLERSINDGVFGWGDGLLGSEFGISLGVFLNLACVWIYQNRVQREKGKFLKDYCRWKEHLQSDLDEQVKYFLKEKIFKGILKIDSSRDDENQERIKICIFDGYDVNPGNDDCKFKERERNESGINNNSSKEEDFEFLRRDKEYRDYILREIIKIQKKYRS</sequence>
<evidence type="ECO:0000313" key="2">
    <source>
        <dbReference type="Proteomes" id="UP001153365"/>
    </source>
</evidence>
<reference evidence="1" key="1">
    <citation type="submission" date="2022-06" db="EMBL/GenBank/DDBJ databases">
        <authorList>
            <consortium name="SYNGENTA / RWTH Aachen University"/>
        </authorList>
    </citation>
    <scope>NUCLEOTIDE SEQUENCE</scope>
</reference>
<evidence type="ECO:0000313" key="1">
    <source>
        <dbReference type="EMBL" id="CAH7677200.1"/>
    </source>
</evidence>